<evidence type="ECO:0000313" key="5">
    <source>
        <dbReference type="Proteomes" id="UP001153954"/>
    </source>
</evidence>
<keyword evidence="2" id="KW-0479">Metal-binding</keyword>
<organism evidence="4 5">
    <name type="scientific">Euphydryas editha</name>
    <name type="common">Edith's checkerspot</name>
    <dbReference type="NCBI Taxonomy" id="104508"/>
    <lineage>
        <taxon>Eukaryota</taxon>
        <taxon>Metazoa</taxon>
        <taxon>Ecdysozoa</taxon>
        <taxon>Arthropoda</taxon>
        <taxon>Hexapoda</taxon>
        <taxon>Insecta</taxon>
        <taxon>Pterygota</taxon>
        <taxon>Neoptera</taxon>
        <taxon>Endopterygota</taxon>
        <taxon>Lepidoptera</taxon>
        <taxon>Glossata</taxon>
        <taxon>Ditrysia</taxon>
        <taxon>Papilionoidea</taxon>
        <taxon>Nymphalidae</taxon>
        <taxon>Nymphalinae</taxon>
        <taxon>Euphydryas</taxon>
    </lineage>
</organism>
<comment type="caution">
    <text evidence="4">The sequence shown here is derived from an EMBL/GenBank/DDBJ whole genome shotgun (WGS) entry which is preliminary data.</text>
</comment>
<dbReference type="Proteomes" id="UP001153954">
    <property type="component" value="Unassembled WGS sequence"/>
</dbReference>
<accession>A0AAU9VCM3</accession>
<sequence length="218" mass="24848">MSVSNTKYNLTLHHVLQNLTSHIIRGSVQNVLSRGVIGVNQSGEENVLVSEAFQQDPTTSIRVVAAILDQSIWRMWSLLGVNNKHAFCYIAVQALESGDPIRRLAFRHMLLECDMEDAKGSRMLESFMEKFRFPGVIDCIDEYIDGTYVALIRPKEHEETYFNRKNYYSLNVLLVYDAKLTILHVDASFGGTSHDSYVWNQCVIKAFLEGLERNGEHC</sequence>
<evidence type="ECO:0000259" key="3">
    <source>
        <dbReference type="Pfam" id="PF13359"/>
    </source>
</evidence>
<protein>
    <recommendedName>
        <fullName evidence="3">DDE Tnp4 domain-containing protein</fullName>
    </recommendedName>
</protein>
<dbReference type="EMBL" id="CAKOGL010000064">
    <property type="protein sequence ID" value="CAH2109215.1"/>
    <property type="molecule type" value="Genomic_DNA"/>
</dbReference>
<dbReference type="InterPro" id="IPR027806">
    <property type="entry name" value="HARBI1_dom"/>
</dbReference>
<evidence type="ECO:0000313" key="4">
    <source>
        <dbReference type="EMBL" id="CAH2109215.1"/>
    </source>
</evidence>
<feature type="domain" description="DDE Tnp4" evidence="3">
    <location>
        <begin position="144"/>
        <end position="209"/>
    </location>
</feature>
<keyword evidence="5" id="KW-1185">Reference proteome</keyword>
<reference evidence="4" key="1">
    <citation type="submission" date="2022-03" db="EMBL/GenBank/DDBJ databases">
        <authorList>
            <person name="Tunstrom K."/>
        </authorList>
    </citation>
    <scope>NUCLEOTIDE SEQUENCE</scope>
</reference>
<dbReference type="AlphaFoldDB" id="A0AAU9VCM3"/>
<name>A0AAU9VCM3_EUPED</name>
<dbReference type="Pfam" id="PF13359">
    <property type="entry name" value="DDE_Tnp_4"/>
    <property type="match status" value="1"/>
</dbReference>
<evidence type="ECO:0000256" key="1">
    <source>
        <dbReference type="ARBA" id="ARBA00001968"/>
    </source>
</evidence>
<evidence type="ECO:0000256" key="2">
    <source>
        <dbReference type="ARBA" id="ARBA00022723"/>
    </source>
</evidence>
<dbReference type="GO" id="GO:0046872">
    <property type="term" value="F:metal ion binding"/>
    <property type="evidence" value="ECO:0007669"/>
    <property type="project" value="UniProtKB-KW"/>
</dbReference>
<gene>
    <name evidence="4" type="ORF">EEDITHA_LOCUS23074</name>
</gene>
<proteinExistence type="predicted"/>
<comment type="cofactor">
    <cofactor evidence="1">
        <name>a divalent metal cation</name>
        <dbReference type="ChEBI" id="CHEBI:60240"/>
    </cofactor>
</comment>